<feature type="region of interest" description="Disordered" evidence="1">
    <location>
        <begin position="1"/>
        <end position="23"/>
    </location>
</feature>
<feature type="region of interest" description="Disordered" evidence="1">
    <location>
        <begin position="55"/>
        <end position="152"/>
    </location>
</feature>
<feature type="compositionally biased region" description="Polar residues" evidence="1">
    <location>
        <begin position="177"/>
        <end position="196"/>
    </location>
</feature>
<feature type="compositionally biased region" description="Low complexity" evidence="1">
    <location>
        <begin position="71"/>
        <end position="83"/>
    </location>
</feature>
<accession>A0A0F7SKE5</accession>
<proteinExistence type="predicted"/>
<protein>
    <submittedName>
        <fullName evidence="2">Uncharacterized protein</fullName>
    </submittedName>
</protein>
<dbReference type="AlphaFoldDB" id="A0A0F7SKE5"/>
<reference evidence="2" key="1">
    <citation type="submission" date="2014-08" db="EMBL/GenBank/DDBJ databases">
        <authorList>
            <person name="Sharma Rahul"/>
            <person name="Thines Marco"/>
        </authorList>
    </citation>
    <scope>NUCLEOTIDE SEQUENCE</scope>
</reference>
<evidence type="ECO:0000313" key="2">
    <source>
        <dbReference type="EMBL" id="CDZ98158.1"/>
    </source>
</evidence>
<organism evidence="2">
    <name type="scientific">Phaffia rhodozyma</name>
    <name type="common">Yeast</name>
    <name type="synonym">Xanthophyllomyces dendrorhous</name>
    <dbReference type="NCBI Taxonomy" id="264483"/>
    <lineage>
        <taxon>Eukaryota</taxon>
        <taxon>Fungi</taxon>
        <taxon>Dikarya</taxon>
        <taxon>Basidiomycota</taxon>
        <taxon>Agaricomycotina</taxon>
        <taxon>Tremellomycetes</taxon>
        <taxon>Cystofilobasidiales</taxon>
        <taxon>Mrakiaceae</taxon>
        <taxon>Phaffia</taxon>
    </lineage>
</organism>
<name>A0A0F7SKE5_PHARH</name>
<feature type="compositionally biased region" description="Basic and acidic residues" evidence="1">
    <location>
        <begin position="110"/>
        <end position="128"/>
    </location>
</feature>
<sequence>MTSNARSLADYHHPSFSNSLNMNPGSGYRLVFRSSGLPIRTHLILCSKRQVGHLPASSLSSIEGTTSTNKSSPESAISTSSPTNTLSANPLSRADQLPEESVKRSRRHTRDYTQKQDVEHPKQSEDSKKNKRDKRRGTLTGHALRLRTKTPTSEIKPLYNASSKNFFNYVSVAQYQQPSPSTRPSVVPDGSTTDSLDSLPWRLDRESFSVADSPRKNSKRAVADWPIKTHPGIYRPLNIAYAFHNKPWRLSLSAFISPKEDNIPDNYKVKPEIGRVMMLSNRSLSSKMGALRHFGWELVENRTKMRKTIEGLTDPQKQQWMGLSESRIRTLVVQWLSLIGQDRKHDPDEVVFEGSTLVVSLQTHEARTKPAPLKAASDQSPTMATRGVKPIRSLTASSAEISESPNPFPDRTPGITPSDIALAWSIEAFMKDLGALGSKPPARLQTQPFEWTE</sequence>
<evidence type="ECO:0000256" key="1">
    <source>
        <dbReference type="SAM" id="MobiDB-lite"/>
    </source>
</evidence>
<feature type="region of interest" description="Disordered" evidence="1">
    <location>
        <begin position="177"/>
        <end position="198"/>
    </location>
</feature>
<feature type="compositionally biased region" description="Polar residues" evidence="1">
    <location>
        <begin position="57"/>
        <end position="70"/>
    </location>
</feature>
<dbReference type="EMBL" id="LN483326">
    <property type="protein sequence ID" value="CDZ98158.1"/>
    <property type="molecule type" value="Genomic_DNA"/>
</dbReference>